<feature type="compositionally biased region" description="Low complexity" evidence="1">
    <location>
        <begin position="32"/>
        <end position="55"/>
    </location>
</feature>
<gene>
    <name evidence="2" type="ORF">J0I24_14445</name>
</gene>
<accession>A0A8I1MXI3</accession>
<protein>
    <submittedName>
        <fullName evidence="2">Uncharacterized protein</fullName>
    </submittedName>
</protein>
<sequence>MDDATINPVSPYDPVSRLPDGGGRGRRDSPDRQPSASRSPSGSAPPAAPDATPTEAPDPDATRGRHIDDRA</sequence>
<reference evidence="2" key="1">
    <citation type="submission" date="2021-02" db="EMBL/GenBank/DDBJ databases">
        <title>Thiocyanate and organic carbon inputs drive convergent selection for specific autotrophic Afipia and Thiobacillus strains within complex microbiomes.</title>
        <authorList>
            <person name="Huddy R.J."/>
            <person name="Sachdeva R."/>
            <person name="Kadzinga F."/>
            <person name="Kantor R.S."/>
            <person name="Harrison S.T.L."/>
            <person name="Banfield J.F."/>
        </authorList>
    </citation>
    <scope>NUCLEOTIDE SEQUENCE</scope>
    <source>
        <strain evidence="2">SCN18_13_7_16_R3_B_64_19</strain>
    </source>
</reference>
<name>A0A8I1MXI3_THIA3</name>
<evidence type="ECO:0000313" key="3">
    <source>
        <dbReference type="Proteomes" id="UP000664800"/>
    </source>
</evidence>
<evidence type="ECO:0000256" key="1">
    <source>
        <dbReference type="SAM" id="MobiDB-lite"/>
    </source>
</evidence>
<dbReference type="AlphaFoldDB" id="A0A8I1MXI3"/>
<evidence type="ECO:0000313" key="2">
    <source>
        <dbReference type="EMBL" id="MBN8745481.1"/>
    </source>
</evidence>
<comment type="caution">
    <text evidence="2">The sequence shown here is derived from an EMBL/GenBank/DDBJ whole genome shotgun (WGS) entry which is preliminary data.</text>
</comment>
<proteinExistence type="predicted"/>
<dbReference type="RefSeq" id="WP_276706546.1">
    <property type="nucleotide sequence ID" value="NZ_JAFKMQ010000013.1"/>
</dbReference>
<dbReference type="Proteomes" id="UP000664800">
    <property type="component" value="Unassembled WGS sequence"/>
</dbReference>
<feature type="region of interest" description="Disordered" evidence="1">
    <location>
        <begin position="1"/>
        <end position="71"/>
    </location>
</feature>
<feature type="compositionally biased region" description="Basic and acidic residues" evidence="1">
    <location>
        <begin position="60"/>
        <end position="71"/>
    </location>
</feature>
<dbReference type="EMBL" id="JAFKMR010000032">
    <property type="protein sequence ID" value="MBN8745481.1"/>
    <property type="molecule type" value="Genomic_DNA"/>
</dbReference>
<organism evidence="2 3">
    <name type="scientific">Thiomonas arsenitoxydans (strain DSM 22701 / CIP 110005 / 3As)</name>
    <dbReference type="NCBI Taxonomy" id="426114"/>
    <lineage>
        <taxon>Bacteria</taxon>
        <taxon>Pseudomonadati</taxon>
        <taxon>Pseudomonadota</taxon>
        <taxon>Betaproteobacteria</taxon>
        <taxon>Burkholderiales</taxon>
        <taxon>Thiomonas</taxon>
    </lineage>
</organism>